<dbReference type="OrthoDB" id="823504at2759"/>
<sequence>MTFWTVLQSAGVLQAAHTFLRNYLPWHQWPEPWGVIPLALHRDLLEQYNLFPAPGVEPPALTAYVNQLKQFSSPYQGPPARPDNGFGTDVRIPAAGARGSPFGRNCPVMAKSQRLNDDLDPPVQLVAQKLLARRTADEFYPAGMQLNILAAAWIQSMVHDWVGHYDDTSDDGEVRLEEGSTHGCPLGSFSFRKTLERPYDDAYDSFRTHWWDASWLYGQSRAAVEHTRAFHGGRVRVSNLYPDTKFASRDHATGTYYNSTGDNMNSWIGVSLLQELFLKEHNAVADEIRANHPEIATDDDKVFGMARLVVSAVLAKIHTVDWTIELLKTRTMKVAMWTNWYGFPYALRGASATMPEFITSMMPDFLKKTGNDTMADDKGVPFSLTEEFTAVYRLHPLLPDQLIVHLDGDNDNNTLTIPMIELVGPAGERALRADPERPRQFWDAIMRYPCGNLQLHNFPHTLRNLHPTDELGRTIPHPIDLAAVDLYRDRERGILRFNNFRRSIKLPAYKDFFDLTGDETLAAELEEVYGVDGIERCDLQVCRFAEKKLPGFALSETSFTIFLVMATRRLEADPFLHQYYTEEHYSATGLEWVEGTTTLRDVLARHYPDLVQDIGEDQSVFTPRTPWPGQEVNTDDSGSSRRNLR</sequence>
<evidence type="ECO:0000313" key="9">
    <source>
        <dbReference type="Proteomes" id="UP001153069"/>
    </source>
</evidence>
<feature type="compositionally biased region" description="Polar residues" evidence="7">
    <location>
        <begin position="631"/>
        <end position="645"/>
    </location>
</feature>
<dbReference type="GO" id="GO:0006979">
    <property type="term" value="P:response to oxidative stress"/>
    <property type="evidence" value="ECO:0007669"/>
    <property type="project" value="InterPro"/>
</dbReference>
<evidence type="ECO:0000256" key="1">
    <source>
        <dbReference type="ARBA" id="ARBA00022723"/>
    </source>
</evidence>
<keyword evidence="3" id="KW-0223">Dioxygenase</keyword>
<dbReference type="PANTHER" id="PTHR11903:SF11">
    <property type="entry name" value="ALPHA-DIOXYGENASE 1"/>
    <property type="match status" value="1"/>
</dbReference>
<dbReference type="GO" id="GO:0006952">
    <property type="term" value="P:defense response"/>
    <property type="evidence" value="ECO:0007669"/>
    <property type="project" value="UniProtKB-KW"/>
</dbReference>
<dbReference type="Pfam" id="PF03098">
    <property type="entry name" value="An_peroxidase"/>
    <property type="match status" value="1"/>
</dbReference>
<keyword evidence="6" id="KW-0349">Heme</keyword>
<dbReference type="InterPro" id="IPR019791">
    <property type="entry name" value="Haem_peroxidase_animal"/>
</dbReference>
<dbReference type="GO" id="GO:0016702">
    <property type="term" value="F:oxidoreductase activity, acting on single donors with incorporation of molecular oxygen, incorporation of two atoms of oxygen"/>
    <property type="evidence" value="ECO:0007669"/>
    <property type="project" value="TreeGrafter"/>
</dbReference>
<keyword evidence="5 6" id="KW-0408">Iron</keyword>
<dbReference type="EMBL" id="CAICTM010001839">
    <property type="protein sequence ID" value="CAB9526513.1"/>
    <property type="molecule type" value="Genomic_DNA"/>
</dbReference>
<keyword evidence="2" id="KW-0611">Plant defense</keyword>
<dbReference type="InterPro" id="IPR010255">
    <property type="entry name" value="Haem_peroxidase_sf"/>
</dbReference>
<dbReference type="Proteomes" id="UP001153069">
    <property type="component" value="Unassembled WGS sequence"/>
</dbReference>
<reference evidence="8" key="1">
    <citation type="submission" date="2020-06" db="EMBL/GenBank/DDBJ databases">
        <authorList>
            <consortium name="Plant Systems Biology data submission"/>
        </authorList>
    </citation>
    <scope>NUCLEOTIDE SEQUENCE</scope>
    <source>
        <strain evidence="8">D6</strain>
    </source>
</reference>
<comment type="caution">
    <text evidence="8">The sequence shown here is derived from an EMBL/GenBank/DDBJ whole genome shotgun (WGS) entry which is preliminary data.</text>
</comment>
<dbReference type="GO" id="GO:0020037">
    <property type="term" value="F:heme binding"/>
    <property type="evidence" value="ECO:0007669"/>
    <property type="project" value="InterPro"/>
</dbReference>
<dbReference type="GO" id="GO:0046872">
    <property type="term" value="F:metal ion binding"/>
    <property type="evidence" value="ECO:0007669"/>
    <property type="project" value="UniProtKB-KW"/>
</dbReference>
<evidence type="ECO:0000256" key="3">
    <source>
        <dbReference type="ARBA" id="ARBA00022964"/>
    </source>
</evidence>
<keyword evidence="1 6" id="KW-0479">Metal-binding</keyword>
<dbReference type="InterPro" id="IPR037120">
    <property type="entry name" value="Haem_peroxidase_sf_animal"/>
</dbReference>
<gene>
    <name evidence="8" type="ORF">SEMRO_1841_G300960.1</name>
</gene>
<name>A0A9N8HXN8_9STRA</name>
<organism evidence="8 9">
    <name type="scientific">Seminavis robusta</name>
    <dbReference type="NCBI Taxonomy" id="568900"/>
    <lineage>
        <taxon>Eukaryota</taxon>
        <taxon>Sar</taxon>
        <taxon>Stramenopiles</taxon>
        <taxon>Ochrophyta</taxon>
        <taxon>Bacillariophyta</taxon>
        <taxon>Bacillariophyceae</taxon>
        <taxon>Bacillariophycidae</taxon>
        <taxon>Naviculales</taxon>
        <taxon>Naviculaceae</taxon>
        <taxon>Seminavis</taxon>
    </lineage>
</organism>
<keyword evidence="9" id="KW-1185">Reference proteome</keyword>
<evidence type="ECO:0000256" key="2">
    <source>
        <dbReference type="ARBA" id="ARBA00022821"/>
    </source>
</evidence>
<dbReference type="InterPro" id="IPR050783">
    <property type="entry name" value="Oxylipin_biosynth_metab"/>
</dbReference>
<feature type="region of interest" description="Disordered" evidence="7">
    <location>
        <begin position="618"/>
        <end position="645"/>
    </location>
</feature>
<proteinExistence type="predicted"/>
<evidence type="ECO:0000256" key="5">
    <source>
        <dbReference type="ARBA" id="ARBA00023004"/>
    </source>
</evidence>
<dbReference type="GO" id="GO:0006631">
    <property type="term" value="P:fatty acid metabolic process"/>
    <property type="evidence" value="ECO:0007669"/>
    <property type="project" value="UniProtKB-ARBA"/>
</dbReference>
<dbReference type="PANTHER" id="PTHR11903">
    <property type="entry name" value="PROSTAGLANDIN G/H SYNTHASE"/>
    <property type="match status" value="1"/>
</dbReference>
<evidence type="ECO:0000256" key="6">
    <source>
        <dbReference type="PIRSR" id="PIRSR619791-2"/>
    </source>
</evidence>
<evidence type="ECO:0000256" key="4">
    <source>
        <dbReference type="ARBA" id="ARBA00023002"/>
    </source>
</evidence>
<feature type="binding site" description="axial binding residue" evidence="6">
    <location>
        <position position="395"/>
    </location>
    <ligand>
        <name>heme b</name>
        <dbReference type="ChEBI" id="CHEBI:60344"/>
    </ligand>
    <ligandPart>
        <name>Fe</name>
        <dbReference type="ChEBI" id="CHEBI:18248"/>
    </ligandPart>
</feature>
<dbReference type="SUPFAM" id="SSF48113">
    <property type="entry name" value="Heme-dependent peroxidases"/>
    <property type="match status" value="1"/>
</dbReference>
<protein>
    <submittedName>
        <fullName evidence="8">Alpha-dioxygenase 2</fullName>
    </submittedName>
</protein>
<evidence type="ECO:0000313" key="8">
    <source>
        <dbReference type="EMBL" id="CAB9526513.1"/>
    </source>
</evidence>
<accession>A0A9N8HXN8</accession>
<dbReference type="GO" id="GO:0004601">
    <property type="term" value="F:peroxidase activity"/>
    <property type="evidence" value="ECO:0007669"/>
    <property type="project" value="InterPro"/>
</dbReference>
<dbReference type="Gene3D" id="1.10.640.10">
    <property type="entry name" value="Haem peroxidase domain superfamily, animal type"/>
    <property type="match status" value="1"/>
</dbReference>
<keyword evidence="4" id="KW-0560">Oxidoreductase</keyword>
<dbReference type="PROSITE" id="PS50292">
    <property type="entry name" value="PEROXIDASE_3"/>
    <property type="match status" value="1"/>
</dbReference>
<evidence type="ECO:0000256" key="7">
    <source>
        <dbReference type="SAM" id="MobiDB-lite"/>
    </source>
</evidence>
<dbReference type="AlphaFoldDB" id="A0A9N8HXN8"/>